<comment type="caution">
    <text evidence="1">The sequence shown here is derived from an EMBL/GenBank/DDBJ whole genome shotgun (WGS) entry which is preliminary data.</text>
</comment>
<dbReference type="RefSeq" id="WP_105052482.1">
    <property type="nucleotide sequence ID" value="NZ_BMYG01000007.1"/>
</dbReference>
<proteinExistence type="predicted"/>
<evidence type="ECO:0000313" key="1">
    <source>
        <dbReference type="EMBL" id="PQJ53976.1"/>
    </source>
</evidence>
<gene>
    <name evidence="1" type="ORF">BTO11_10125</name>
</gene>
<name>A0A2S7UVF7_9GAMM</name>
<keyword evidence="2" id="KW-1185">Reference proteome</keyword>
<sequence>MKRYLIALVLLSILGLSMGYQYYSSPSKSDGKVVSFDLVMGSADVKSYLEHIISDQKSTKVVYQRAEAVLKKVDKSDVSIGYIKDVSNLAHMILGHKRYWCNIKLGKSVEIDLVVVLYKNKESNIQNFSLTTKD</sequence>
<protein>
    <submittedName>
        <fullName evidence="1">Uncharacterized protein</fullName>
    </submittedName>
</protein>
<dbReference type="AlphaFoldDB" id="A0A2S7UVF7"/>
<dbReference type="Proteomes" id="UP000239007">
    <property type="component" value="Unassembled WGS sequence"/>
</dbReference>
<evidence type="ECO:0000313" key="2">
    <source>
        <dbReference type="Proteomes" id="UP000239007"/>
    </source>
</evidence>
<reference evidence="1 2" key="1">
    <citation type="submission" date="2016-12" db="EMBL/GenBank/DDBJ databases">
        <title>Diversity of luminous bacteria.</title>
        <authorList>
            <person name="Yoshizawa S."/>
            <person name="Kogure K."/>
        </authorList>
    </citation>
    <scope>NUCLEOTIDE SEQUENCE [LARGE SCALE GENOMIC DNA]</scope>
    <source>
        <strain evidence="1 2">SA4-48</strain>
    </source>
</reference>
<accession>A0A2S7UVF7</accession>
<organism evidence="1 2">
    <name type="scientific">Psychrosphaera saromensis</name>
    <dbReference type="NCBI Taxonomy" id="716813"/>
    <lineage>
        <taxon>Bacteria</taxon>
        <taxon>Pseudomonadati</taxon>
        <taxon>Pseudomonadota</taxon>
        <taxon>Gammaproteobacteria</taxon>
        <taxon>Alteromonadales</taxon>
        <taxon>Pseudoalteromonadaceae</taxon>
        <taxon>Psychrosphaera</taxon>
    </lineage>
</organism>
<dbReference type="EMBL" id="MSCH01000003">
    <property type="protein sequence ID" value="PQJ53976.1"/>
    <property type="molecule type" value="Genomic_DNA"/>
</dbReference>